<evidence type="ECO:0000313" key="2">
    <source>
        <dbReference type="Proteomes" id="UP001458415"/>
    </source>
</evidence>
<dbReference type="Proteomes" id="UP001458415">
    <property type="component" value="Unassembled WGS sequence"/>
</dbReference>
<protein>
    <submittedName>
        <fullName evidence="1">Uncharacterized protein</fullName>
    </submittedName>
</protein>
<evidence type="ECO:0000313" key="1">
    <source>
        <dbReference type="EMBL" id="MER6982077.1"/>
    </source>
</evidence>
<gene>
    <name evidence="1" type="ORF">ABT317_35185</name>
</gene>
<sequence length="136" mass="15004">MARIRVEGDDLVIRPTLWEKAAAHRGDVRVPLTSVCRVTVEPDWWRTMRGSHRSGTCVPGLVCIGTRGHQGGEDFVDVRPGRPSVYVELRPSAPFRLLAVAARNAPEAEALARRLRRAAPNIDASTPWRQPLPVPG</sequence>
<feature type="non-terminal residue" evidence="1">
    <location>
        <position position="136"/>
    </location>
</feature>
<proteinExistence type="predicted"/>
<comment type="caution">
    <text evidence="1">The sequence shown here is derived from an EMBL/GenBank/DDBJ whole genome shotgun (WGS) entry which is preliminary data.</text>
</comment>
<organism evidence="1 2">
    <name type="scientific">Streptomyces carpinensis</name>
    <dbReference type="NCBI Taxonomy" id="66369"/>
    <lineage>
        <taxon>Bacteria</taxon>
        <taxon>Bacillati</taxon>
        <taxon>Actinomycetota</taxon>
        <taxon>Actinomycetes</taxon>
        <taxon>Kitasatosporales</taxon>
        <taxon>Streptomycetaceae</taxon>
        <taxon>Streptomyces</taxon>
    </lineage>
</organism>
<reference evidence="1 2" key="1">
    <citation type="submission" date="2024-06" db="EMBL/GenBank/DDBJ databases">
        <title>The Natural Products Discovery Center: Release of the First 8490 Sequenced Strains for Exploring Actinobacteria Biosynthetic Diversity.</title>
        <authorList>
            <person name="Kalkreuter E."/>
            <person name="Kautsar S.A."/>
            <person name="Yang D."/>
            <person name="Bader C.D."/>
            <person name="Teijaro C.N."/>
            <person name="Fluegel L."/>
            <person name="Davis C.M."/>
            <person name="Simpson J.R."/>
            <person name="Lauterbach L."/>
            <person name="Steele A.D."/>
            <person name="Gui C."/>
            <person name="Meng S."/>
            <person name="Li G."/>
            <person name="Viehrig K."/>
            <person name="Ye F."/>
            <person name="Su P."/>
            <person name="Kiefer A.F."/>
            <person name="Nichols A."/>
            <person name="Cepeda A.J."/>
            <person name="Yan W."/>
            <person name="Fan B."/>
            <person name="Jiang Y."/>
            <person name="Adhikari A."/>
            <person name="Zheng C.-J."/>
            <person name="Schuster L."/>
            <person name="Cowan T.M."/>
            <person name="Smanski M.J."/>
            <person name="Chevrette M.G."/>
            <person name="De Carvalho L.P.S."/>
            <person name="Shen B."/>
        </authorList>
    </citation>
    <scope>NUCLEOTIDE SEQUENCE [LARGE SCALE GENOMIC DNA]</scope>
    <source>
        <strain evidence="1 2">NPDC000634</strain>
    </source>
</reference>
<accession>A0ABV1WD62</accession>
<keyword evidence="2" id="KW-1185">Reference proteome</keyword>
<dbReference type="EMBL" id="JBEPCU010000931">
    <property type="protein sequence ID" value="MER6982077.1"/>
    <property type="molecule type" value="Genomic_DNA"/>
</dbReference>
<name>A0ABV1WD62_9ACTN</name>